<organism evidence="7">
    <name type="scientific">Strongyloides ratti</name>
    <name type="common">Parasitic roundworm</name>
    <dbReference type="NCBI Taxonomy" id="34506"/>
    <lineage>
        <taxon>Eukaryota</taxon>
        <taxon>Metazoa</taxon>
        <taxon>Ecdysozoa</taxon>
        <taxon>Nematoda</taxon>
        <taxon>Chromadorea</taxon>
        <taxon>Rhabditida</taxon>
        <taxon>Tylenchina</taxon>
        <taxon>Panagrolaimomorpha</taxon>
        <taxon>Strongyloidoidea</taxon>
        <taxon>Strongyloididae</taxon>
        <taxon>Strongyloides</taxon>
    </lineage>
</organism>
<keyword evidence="1" id="KW-0217">Developmental protein</keyword>
<evidence type="ECO:0000256" key="3">
    <source>
        <dbReference type="ARBA" id="ARBA00022737"/>
    </source>
</evidence>
<dbReference type="WBParaSite" id="SRAE_2000346300.1">
    <property type="protein sequence ID" value="SRAE_2000346300.1"/>
    <property type="gene ID" value="WBGene00263685"/>
</dbReference>
<keyword evidence="3" id="KW-0677">Repeat</keyword>
<dbReference type="GO" id="GO:0007154">
    <property type="term" value="P:cell communication"/>
    <property type="evidence" value="ECO:0007669"/>
    <property type="project" value="InterPro"/>
</dbReference>
<evidence type="ECO:0000259" key="6">
    <source>
        <dbReference type="Pfam" id="PF01414"/>
    </source>
</evidence>
<dbReference type="WormBase" id="SRAE_2000346300">
    <property type="protein sequence ID" value="SRP10717"/>
    <property type="gene ID" value="WBGene00263685"/>
</dbReference>
<dbReference type="RefSeq" id="XP_024508008.1">
    <property type="nucleotide sequence ID" value="XM_024654658.1"/>
</dbReference>
<dbReference type="EMBL" id="LN609529">
    <property type="protein sequence ID" value="CEF68808.1"/>
    <property type="molecule type" value="Genomic_DNA"/>
</dbReference>
<keyword evidence="2" id="KW-0245">EGF-like domain</keyword>
<reference evidence="9" key="2">
    <citation type="submission" date="2020-12" db="UniProtKB">
        <authorList>
            <consortium name="WormBaseParasite"/>
        </authorList>
    </citation>
    <scope>IDENTIFICATION</scope>
</reference>
<dbReference type="Pfam" id="PF01414">
    <property type="entry name" value="DSL"/>
    <property type="match status" value="1"/>
</dbReference>
<feature type="chain" id="PRO_5015030875" evidence="5">
    <location>
        <begin position="21"/>
        <end position="432"/>
    </location>
</feature>
<keyword evidence="4" id="KW-1015">Disulfide bond</keyword>
<dbReference type="GO" id="GO:0016020">
    <property type="term" value="C:membrane"/>
    <property type="evidence" value="ECO:0007669"/>
    <property type="project" value="InterPro"/>
</dbReference>
<evidence type="ECO:0000313" key="8">
    <source>
        <dbReference type="Proteomes" id="UP000035682"/>
    </source>
</evidence>
<feature type="domain" description="DSL" evidence="6">
    <location>
        <begin position="143"/>
        <end position="177"/>
    </location>
</feature>
<name>A0A090LKW8_STRRB</name>
<reference evidence="7 8" key="1">
    <citation type="submission" date="2014-09" db="EMBL/GenBank/DDBJ databases">
        <authorList>
            <person name="Martin A.A."/>
        </authorList>
    </citation>
    <scope>NUCLEOTIDE SEQUENCE</scope>
    <source>
        <strain evidence="8">ED321</strain>
        <strain evidence="7">ED321 Heterogonic</strain>
    </source>
</reference>
<protein>
    <submittedName>
        <fullName evidence="9">DSL domain-containing protein</fullName>
    </submittedName>
</protein>
<proteinExistence type="predicted"/>
<dbReference type="CTD" id="36381178"/>
<evidence type="ECO:0000256" key="1">
    <source>
        <dbReference type="ARBA" id="ARBA00022473"/>
    </source>
</evidence>
<evidence type="ECO:0000256" key="2">
    <source>
        <dbReference type="ARBA" id="ARBA00022536"/>
    </source>
</evidence>
<dbReference type="AlphaFoldDB" id="A0A090LKW8"/>
<dbReference type="GeneID" id="36381178"/>
<dbReference type="Gene3D" id="2.10.25.10">
    <property type="entry name" value="Laminin"/>
    <property type="match status" value="1"/>
</dbReference>
<feature type="signal peptide" evidence="5">
    <location>
        <begin position="1"/>
        <end position="20"/>
    </location>
</feature>
<dbReference type="InterPro" id="IPR001774">
    <property type="entry name" value="DSL"/>
</dbReference>
<evidence type="ECO:0000256" key="4">
    <source>
        <dbReference type="ARBA" id="ARBA00023157"/>
    </source>
</evidence>
<accession>A0A090LKW8</accession>
<dbReference type="Proteomes" id="UP000035682">
    <property type="component" value="Unplaced"/>
</dbReference>
<evidence type="ECO:0000256" key="5">
    <source>
        <dbReference type="SAM" id="SignalP"/>
    </source>
</evidence>
<evidence type="ECO:0000313" key="7">
    <source>
        <dbReference type="EMBL" id="CEF68808.1"/>
    </source>
</evidence>
<gene>
    <name evidence="7 9 10" type="ORF">SRAE_2000346300</name>
</gene>
<evidence type="ECO:0000313" key="9">
    <source>
        <dbReference type="WBParaSite" id="SRAE_2000346300.1"/>
    </source>
</evidence>
<sequence length="432" mass="49764">MEDFKLLFIIILSLLHTIKSQMNVGMEIIINNKEYEEFCQNYTTNVYVTISVDPRNNDQNSKTVLGQYLSKHLYKKLIKANFQGNWTNLSKTLHTVIQSECPIMKLKDFVITIPQNLDSSGNIWKYPSYPSDINFTFNFTCIPGSYGPTCTKFCESPLDSNLLCDSNGKLICKDGFKFRDQDMKYCIPICLESCHKSGGKCISPGICLCNDTKAKEECQICEESCLINKESSNNNLISNNECIYNGVSIPNNKVKEFLCEKVLCNNTKIHIIKDLCISHNCRIQKSLCSSVKECLPFERYPDFCLSGPCSLKKKQYFCDMVNKNCTECLSFSKWLLEGMKHRSKNKLYFVLSDSPLKDKIKFSDFIREIFLLLQKSKLFNIFIYFDKITINKVDVIVLSIYSPTINEIKAKDQVEGILRFSQSRSLLMKQFR</sequence>
<keyword evidence="8" id="KW-1185">Reference proteome</keyword>
<keyword evidence="5" id="KW-0732">Signal</keyword>
<evidence type="ECO:0000313" key="10">
    <source>
        <dbReference type="WormBase" id="SRAE_2000346300"/>
    </source>
</evidence>
<dbReference type="OrthoDB" id="409374at2759"/>